<geneLocation type="plasmid" evidence="5 7">
    <name>unnamed1</name>
</geneLocation>
<reference evidence="5" key="2">
    <citation type="journal article" date="2024" name="Nature">
        <title>Anoxygenic phototroph of the Chloroflexota uses a type I reaction centre.</title>
        <authorList>
            <person name="Tsuji J.M."/>
            <person name="Shaw N.A."/>
            <person name="Nagashima S."/>
            <person name="Venkiteswaran J.J."/>
            <person name="Schiff S.L."/>
            <person name="Watanabe T."/>
            <person name="Fukui M."/>
            <person name="Hanada S."/>
            <person name="Tank M."/>
            <person name="Neufeld J.D."/>
        </authorList>
    </citation>
    <scope>NUCLEOTIDE SEQUENCE</scope>
    <source>
        <strain evidence="5">L227-S17</strain>
        <plasmid evidence="5 7">unnamed1</plasmid>
    </source>
</reference>
<dbReference type="GO" id="GO:0007059">
    <property type="term" value="P:chromosome segregation"/>
    <property type="evidence" value="ECO:0007669"/>
    <property type="project" value="UniProtKB-KW"/>
</dbReference>
<evidence type="ECO:0000313" key="5">
    <source>
        <dbReference type="EMBL" id="WJW70122.1"/>
    </source>
</evidence>
<evidence type="ECO:0000313" key="6">
    <source>
        <dbReference type="Proteomes" id="UP000521676"/>
    </source>
</evidence>
<dbReference type="EMBL" id="JACATZ010000001">
    <property type="protein sequence ID" value="NWJ46888.1"/>
    <property type="molecule type" value="Genomic_DNA"/>
</dbReference>
<sequence>MARKQKAISLDFLSRGSEIKSGMFEAASNEIEQAQAVEIERLLDNPYQPRLTVNPDALEELVSVIQSQGFLGALVARPHPERAGYFQLAAGHRRREASRKANLKRIPVVIKELLDEEMVAIAITENIQREDLTPLEEGRIFAVMSEKLGFTHEQIARAIGKARGYVENRLRLIRAPEDVQALAQAKPDSLRAVSTLVKIEDEGQRSDLIEGLLQGKLTADDITAIRRESSPPRRLREKREPLQPNIKGLQTAVRGLHQYTEKLAQRETIGAEEREALQELFKLVESLRAHFENGK</sequence>
<keyword evidence="2" id="KW-0159">Chromosome partition</keyword>
<dbReference type="InterPro" id="IPR050336">
    <property type="entry name" value="Chromosome_partition/occlusion"/>
</dbReference>
<keyword evidence="7" id="KW-1185">Reference proteome</keyword>
<proteinExistence type="inferred from homology"/>
<evidence type="ECO:0000313" key="4">
    <source>
        <dbReference type="EMBL" id="NWJ46888.1"/>
    </source>
</evidence>
<dbReference type="InterPro" id="IPR003115">
    <property type="entry name" value="ParB_N"/>
</dbReference>
<organism evidence="4 6">
    <name type="scientific">Candidatus Chlorohelix allophototropha</name>
    <dbReference type="NCBI Taxonomy" id="3003348"/>
    <lineage>
        <taxon>Bacteria</taxon>
        <taxon>Bacillati</taxon>
        <taxon>Chloroflexota</taxon>
        <taxon>Chloroflexia</taxon>
        <taxon>Candidatus Chloroheliales</taxon>
        <taxon>Candidatus Chloroheliaceae</taxon>
        <taxon>Candidatus Chlorohelix</taxon>
    </lineage>
</organism>
<evidence type="ECO:0000256" key="1">
    <source>
        <dbReference type="ARBA" id="ARBA00006295"/>
    </source>
</evidence>
<dbReference type="SMART" id="SM00470">
    <property type="entry name" value="ParB"/>
    <property type="match status" value="1"/>
</dbReference>
<dbReference type="PANTHER" id="PTHR33375">
    <property type="entry name" value="CHROMOSOME-PARTITIONING PROTEIN PARB-RELATED"/>
    <property type="match status" value="1"/>
</dbReference>
<dbReference type="FunFam" id="1.10.10.2830:FF:000001">
    <property type="entry name" value="Chromosome partitioning protein ParB"/>
    <property type="match status" value="1"/>
</dbReference>
<evidence type="ECO:0000256" key="2">
    <source>
        <dbReference type="ARBA" id="ARBA00022829"/>
    </source>
</evidence>
<accession>A0A8T7M485</accession>
<gene>
    <name evidence="4" type="ORF">HXX08_13565</name>
    <name evidence="5" type="ORF">OZ401_004625</name>
</gene>
<dbReference type="PANTHER" id="PTHR33375:SF1">
    <property type="entry name" value="CHROMOSOME-PARTITIONING PROTEIN PARB-RELATED"/>
    <property type="match status" value="1"/>
</dbReference>
<dbReference type="RefSeq" id="WP_341472005.1">
    <property type="nucleotide sequence ID" value="NZ_CP128401.1"/>
</dbReference>
<keyword evidence="5" id="KW-0614">Plasmid</keyword>
<protein>
    <submittedName>
        <fullName evidence="4">ParB/RepB/Spo0J family partition protein</fullName>
    </submittedName>
</protein>
<dbReference type="NCBIfam" id="TIGR00180">
    <property type="entry name" value="parB_part"/>
    <property type="match status" value="1"/>
</dbReference>
<reference evidence="4 6" key="1">
    <citation type="submission" date="2020-06" db="EMBL/GenBank/DDBJ databases">
        <title>Anoxygenic phototrophic Chloroflexota member uses a Type I reaction center.</title>
        <authorList>
            <person name="Tsuji J.M."/>
            <person name="Shaw N.A."/>
            <person name="Nagashima S."/>
            <person name="Venkiteswaran J."/>
            <person name="Schiff S.L."/>
            <person name="Hanada S."/>
            <person name="Tank M."/>
            <person name="Neufeld J.D."/>
        </authorList>
    </citation>
    <scope>NUCLEOTIDE SEQUENCE [LARGE SCALE GENOMIC DNA]</scope>
    <source>
        <strain evidence="4">L227-S17</strain>
    </source>
</reference>
<dbReference type="GO" id="GO:0005694">
    <property type="term" value="C:chromosome"/>
    <property type="evidence" value="ECO:0007669"/>
    <property type="project" value="TreeGrafter"/>
</dbReference>
<dbReference type="Proteomes" id="UP000521676">
    <property type="component" value="Unassembled WGS sequence"/>
</dbReference>
<evidence type="ECO:0000259" key="3">
    <source>
        <dbReference type="SMART" id="SM00470"/>
    </source>
</evidence>
<dbReference type="Gene3D" id="1.10.10.2830">
    <property type="match status" value="1"/>
</dbReference>
<dbReference type="EMBL" id="CP128401">
    <property type="protein sequence ID" value="WJW70122.1"/>
    <property type="molecule type" value="Genomic_DNA"/>
</dbReference>
<evidence type="ECO:0000313" key="7">
    <source>
        <dbReference type="Proteomes" id="UP001431572"/>
    </source>
</evidence>
<dbReference type="AlphaFoldDB" id="A0A8T7M485"/>
<dbReference type="Pfam" id="PF17762">
    <property type="entry name" value="HTH_ParB"/>
    <property type="match status" value="1"/>
</dbReference>
<dbReference type="InterPro" id="IPR036086">
    <property type="entry name" value="ParB/Sulfiredoxin_sf"/>
</dbReference>
<dbReference type="Proteomes" id="UP001431572">
    <property type="component" value="Plasmid unnamed1"/>
</dbReference>
<name>A0A8T7M485_9CHLR</name>
<comment type="similarity">
    <text evidence="1">Belongs to the ParB family.</text>
</comment>
<dbReference type="Pfam" id="PF02195">
    <property type="entry name" value="ParB_N"/>
    <property type="match status" value="1"/>
</dbReference>
<dbReference type="GO" id="GO:0003677">
    <property type="term" value="F:DNA binding"/>
    <property type="evidence" value="ECO:0007669"/>
    <property type="project" value="InterPro"/>
</dbReference>
<feature type="domain" description="ParB-like N-terminal" evidence="3">
    <location>
        <begin position="35"/>
        <end position="127"/>
    </location>
</feature>
<dbReference type="SUPFAM" id="SSF110849">
    <property type="entry name" value="ParB/Sulfiredoxin"/>
    <property type="match status" value="1"/>
</dbReference>
<dbReference type="InterPro" id="IPR004437">
    <property type="entry name" value="ParB/RepB/Spo0J"/>
</dbReference>
<dbReference type="Gene3D" id="3.90.1530.30">
    <property type="match status" value="1"/>
</dbReference>
<dbReference type="InterPro" id="IPR041468">
    <property type="entry name" value="HTH_ParB/Spo0J"/>
</dbReference>